<keyword evidence="1" id="KW-0677">Repeat</keyword>
<dbReference type="Gene3D" id="1.25.40.10">
    <property type="entry name" value="Tetratricopeptide repeat domain"/>
    <property type="match status" value="7"/>
</dbReference>
<dbReference type="Pfam" id="PF00515">
    <property type="entry name" value="TPR_1"/>
    <property type="match status" value="1"/>
</dbReference>
<reference evidence="4" key="1">
    <citation type="submission" date="2019-03" db="EMBL/GenBank/DDBJ databases">
        <title>Long read genome sequence of the mycoparasitic Pythium oligandrum ATCC 38472 isolated from sugarbeet rhizosphere.</title>
        <authorList>
            <person name="Gaulin E."/>
        </authorList>
    </citation>
    <scope>NUCLEOTIDE SEQUENCE</scope>
    <source>
        <strain evidence="4">ATCC 38472_TT</strain>
    </source>
</reference>
<keyword evidence="2 3" id="KW-0802">TPR repeat</keyword>
<dbReference type="InterPro" id="IPR019734">
    <property type="entry name" value="TPR_rpt"/>
</dbReference>
<dbReference type="OrthoDB" id="1926212at2759"/>
<feature type="repeat" description="TPR" evidence="3">
    <location>
        <begin position="166"/>
        <end position="199"/>
    </location>
</feature>
<dbReference type="PROSITE" id="PS50005">
    <property type="entry name" value="TPR"/>
    <property type="match status" value="4"/>
</dbReference>
<proteinExistence type="predicted"/>
<dbReference type="Pfam" id="PF13414">
    <property type="entry name" value="TPR_11"/>
    <property type="match status" value="1"/>
</dbReference>
<name>A0A8K1C4K3_PYTOL</name>
<dbReference type="InterPro" id="IPR011990">
    <property type="entry name" value="TPR-like_helical_dom_sf"/>
</dbReference>
<evidence type="ECO:0000256" key="1">
    <source>
        <dbReference type="ARBA" id="ARBA00022737"/>
    </source>
</evidence>
<accession>A0A8K1C4K3</accession>
<dbReference type="Proteomes" id="UP000794436">
    <property type="component" value="Unassembled WGS sequence"/>
</dbReference>
<dbReference type="AlphaFoldDB" id="A0A8K1C4K3"/>
<dbReference type="Pfam" id="PF13181">
    <property type="entry name" value="TPR_8"/>
    <property type="match status" value="1"/>
</dbReference>
<dbReference type="Pfam" id="PF13432">
    <property type="entry name" value="TPR_16"/>
    <property type="match status" value="1"/>
</dbReference>
<feature type="repeat" description="TPR" evidence="3">
    <location>
        <begin position="681"/>
        <end position="714"/>
    </location>
</feature>
<sequence length="741" mass="83206">MAAPGTTVTLLADVKSQGVQQAVDFYQKGTEVAHNASTSDEYTKAIEYFSVAIAIRNDQPRFFLARGNAFRAINEWEYAKKDYTHAIALDDRTALYYANRGACHRKLNQPVPALEDFSAAIEIDSKKAHHYFNRAQVLYESGFHREAIMDFSKTLEEGSAGIRIEYRALQQRGNCYRRLGQITKCIDDLQRAIQLDSRNSTAFSGLAQAFMDSGAYDQAIENFSNAIQLNNSQASYFTLRGLCYYRKGAQYARVCLSDLNQSIKLDGKDPTAYFYRGSIRLSLALDLVQAQLNARTNAAVVGSHSLASEANGGLASALVLTADEQLEASFADIEMAWTLVPSTTSYQLGVAMITQLRGQYEAAAARFEEMSTTADQRSVVIVKYHWALCCHMLEDAETALTLLCDCVDAIPDEALFYEARSLVLQETENHAFAIADLTRAMELRATDGRTERDHSSSAPRNLYLRAESHLRLEHFENAINDCNAALSCPPHTIGQLEMSIRNTRAMGHRGLGHYDDAISDLSMCLMLAPSNDVFHFHRALCQMECEQFLVALTDLHAAIAANPRDAYILYSIGLCYYHEGENTECIAFMQRALKYGPPRELLPDLHYRIGLSHTLQDQNIPAIEHFTHALDEATKQNTFPFFTQAMLLYVHERAKSLQLEQYHEEAIEDFTVVIRHNPNNAHAYFRRGFALKALGRVREAASDIETAKLLDPSNPRLVVNYNEIKDTECIILCEPGQEKDY</sequence>
<dbReference type="SUPFAM" id="SSF48452">
    <property type="entry name" value="TPR-like"/>
    <property type="match status" value="4"/>
</dbReference>
<dbReference type="SMART" id="SM00028">
    <property type="entry name" value="TPR"/>
    <property type="match status" value="14"/>
</dbReference>
<feature type="repeat" description="TPR" evidence="3">
    <location>
        <begin position="200"/>
        <end position="233"/>
    </location>
</feature>
<dbReference type="EMBL" id="SPLM01000145">
    <property type="protein sequence ID" value="TMW56392.1"/>
    <property type="molecule type" value="Genomic_DNA"/>
</dbReference>
<dbReference type="PANTHER" id="PTHR44858">
    <property type="entry name" value="TETRATRICOPEPTIDE REPEAT PROTEIN 6"/>
    <property type="match status" value="1"/>
</dbReference>
<feature type="repeat" description="TPR" evidence="3">
    <location>
        <begin position="566"/>
        <end position="599"/>
    </location>
</feature>
<keyword evidence="5" id="KW-1185">Reference proteome</keyword>
<evidence type="ECO:0000313" key="5">
    <source>
        <dbReference type="Proteomes" id="UP000794436"/>
    </source>
</evidence>
<gene>
    <name evidence="4" type="ORF">Poli38472_006402</name>
</gene>
<evidence type="ECO:0000313" key="4">
    <source>
        <dbReference type="EMBL" id="TMW56392.1"/>
    </source>
</evidence>
<organism evidence="4 5">
    <name type="scientific">Pythium oligandrum</name>
    <name type="common">Mycoparasitic fungus</name>
    <dbReference type="NCBI Taxonomy" id="41045"/>
    <lineage>
        <taxon>Eukaryota</taxon>
        <taxon>Sar</taxon>
        <taxon>Stramenopiles</taxon>
        <taxon>Oomycota</taxon>
        <taxon>Peronosporomycetes</taxon>
        <taxon>Pythiales</taxon>
        <taxon>Pythiaceae</taxon>
        <taxon>Pythium</taxon>
    </lineage>
</organism>
<comment type="caution">
    <text evidence="4">The sequence shown here is derived from an EMBL/GenBank/DDBJ whole genome shotgun (WGS) entry which is preliminary data.</text>
</comment>
<evidence type="ECO:0000256" key="3">
    <source>
        <dbReference type="PROSITE-ProRule" id="PRU00339"/>
    </source>
</evidence>
<dbReference type="PANTHER" id="PTHR44858:SF1">
    <property type="entry name" value="UDP-N-ACETYLGLUCOSAMINE--PEPTIDE N-ACETYLGLUCOSAMINYLTRANSFERASE SPINDLY-RELATED"/>
    <property type="match status" value="1"/>
</dbReference>
<evidence type="ECO:0000256" key="2">
    <source>
        <dbReference type="ARBA" id="ARBA00022803"/>
    </source>
</evidence>
<evidence type="ECO:0008006" key="6">
    <source>
        <dbReference type="Google" id="ProtNLM"/>
    </source>
</evidence>
<protein>
    <recommendedName>
        <fullName evidence="6">TPR-like protein</fullName>
    </recommendedName>
</protein>
<dbReference type="InterPro" id="IPR050498">
    <property type="entry name" value="Ycf3"/>
</dbReference>